<dbReference type="InterPro" id="IPR029199">
    <property type="entry name" value="THRAP3_BCLAF1"/>
</dbReference>
<feature type="compositionally biased region" description="Basic and acidic residues" evidence="2">
    <location>
        <begin position="176"/>
        <end position="228"/>
    </location>
</feature>
<feature type="compositionally biased region" description="Basic and acidic residues" evidence="2">
    <location>
        <begin position="576"/>
        <end position="607"/>
    </location>
</feature>
<keyword evidence="4" id="KW-1185">Reference proteome</keyword>
<name>A0ABD1JFE5_9TELE</name>
<feature type="compositionally biased region" description="Polar residues" evidence="2">
    <location>
        <begin position="624"/>
        <end position="638"/>
    </location>
</feature>
<dbReference type="EMBL" id="JBHFQA010000016">
    <property type="protein sequence ID" value="KAL2085883.1"/>
    <property type="molecule type" value="Genomic_DNA"/>
</dbReference>
<feature type="compositionally biased region" description="Basic and acidic residues" evidence="2">
    <location>
        <begin position="142"/>
        <end position="156"/>
    </location>
</feature>
<evidence type="ECO:0000313" key="4">
    <source>
        <dbReference type="Proteomes" id="UP001591681"/>
    </source>
</evidence>
<dbReference type="Proteomes" id="UP001591681">
    <property type="component" value="Unassembled WGS sequence"/>
</dbReference>
<dbReference type="Pfam" id="PF15440">
    <property type="entry name" value="THRAP3_BCLAF1"/>
    <property type="match status" value="1"/>
</dbReference>
<feature type="compositionally biased region" description="Basic and acidic residues" evidence="2">
    <location>
        <begin position="249"/>
        <end position="265"/>
    </location>
</feature>
<dbReference type="AlphaFoldDB" id="A0ABD1JFE5"/>
<comment type="similarity">
    <text evidence="1">Belongs to the BCLAF1/THRAP3 family.</text>
</comment>
<dbReference type="PANTHER" id="PTHR15268:SF17">
    <property type="entry name" value="BCLAF1 AND THRAP3 FAMILY MEMBER 3"/>
    <property type="match status" value="1"/>
</dbReference>
<comment type="caution">
    <text evidence="3">The sequence shown here is derived from an EMBL/GenBank/DDBJ whole genome shotgun (WGS) entry which is preliminary data.</text>
</comment>
<proteinExistence type="inferred from homology"/>
<feature type="compositionally biased region" description="Basic and acidic residues" evidence="2">
    <location>
        <begin position="97"/>
        <end position="111"/>
    </location>
</feature>
<accession>A0ABD1JFE5</accession>
<evidence type="ECO:0008006" key="5">
    <source>
        <dbReference type="Google" id="ProtNLM"/>
    </source>
</evidence>
<evidence type="ECO:0000256" key="1">
    <source>
        <dbReference type="ARBA" id="ARBA00006481"/>
    </source>
</evidence>
<organism evidence="3 4">
    <name type="scientific">Coilia grayii</name>
    <name type="common">Gray's grenadier anchovy</name>
    <dbReference type="NCBI Taxonomy" id="363190"/>
    <lineage>
        <taxon>Eukaryota</taxon>
        <taxon>Metazoa</taxon>
        <taxon>Chordata</taxon>
        <taxon>Craniata</taxon>
        <taxon>Vertebrata</taxon>
        <taxon>Euteleostomi</taxon>
        <taxon>Actinopterygii</taxon>
        <taxon>Neopterygii</taxon>
        <taxon>Teleostei</taxon>
        <taxon>Clupei</taxon>
        <taxon>Clupeiformes</taxon>
        <taxon>Clupeoidei</taxon>
        <taxon>Engraulidae</taxon>
        <taxon>Coilinae</taxon>
        <taxon>Coilia</taxon>
    </lineage>
</organism>
<feature type="compositionally biased region" description="Basic and acidic residues" evidence="2">
    <location>
        <begin position="20"/>
        <end position="85"/>
    </location>
</feature>
<feature type="compositionally biased region" description="Basic and acidic residues" evidence="2">
    <location>
        <begin position="281"/>
        <end position="291"/>
    </location>
</feature>
<feature type="compositionally biased region" description="Low complexity" evidence="2">
    <location>
        <begin position="163"/>
        <end position="172"/>
    </location>
</feature>
<evidence type="ECO:0000313" key="3">
    <source>
        <dbReference type="EMBL" id="KAL2085883.1"/>
    </source>
</evidence>
<dbReference type="PANTHER" id="PTHR15268">
    <property type="entry name" value="THRAP3/BCLAF1"/>
    <property type="match status" value="1"/>
</dbReference>
<gene>
    <name evidence="3" type="ORF">ACEWY4_019203</name>
</gene>
<sequence length="638" mass="74070">MYKRSPGRRDGRPFTSEYGPGHDFDSKWRVPEMHAPPHWDDAPYPREELASEWGRSREEFMAQGDRRPQSLEHYKGRRSPLEYTHHRSTPGQPSGYLERRRLSPKGFEEMQPHSPRRLPRERVSSPLTFDQDHRLSPPSWGRNEHGVDHPEREESGSGRGPRGPRAVSPRGRAFNRPHDRRHDRMEHQSYPEEHNDAYRERSPFSDRLQPKRSEFSDHRSEKRSRDMGPYEEQDGPERPYIRSGAPVIVEHDHGISQRAGGERGNHVRHGGPPQDRHRRHDAREEPRIEPHPKRRRITPPTTVPTRHQEPAGGHDIPHHFQKRQTGAPAQDVDLRPDRANRGAYSGKKWVQKRPEVNQQRRKGGPDMGSKMVPYPQRDSNMNREMPSTSRADTSDRETLKIRVDMNRSVGQDSGSSGYNSDRQLSFDLVNVGRQRLDFLPMLEHSGTFRETPVHTGTFAQEIITLVHQVKETYFKGDNTTLNDRFSSVMTASPEEDEESVTDRRINVSVPESMPLFSKIGNAEPQRRPQAFDPGDLRHDLERRRQERLEGVKITISGASFQPVTDSVESEPVFEEVEQRGYEDSPHWAEEGQEGQREWGDEMNDMRQRMSWPSRRNKRRPYRSGPQSGPSRRQYHNGT</sequence>
<reference evidence="3 4" key="1">
    <citation type="submission" date="2024-09" db="EMBL/GenBank/DDBJ databases">
        <title>A chromosome-level genome assembly of Gray's grenadier anchovy, Coilia grayii.</title>
        <authorList>
            <person name="Fu Z."/>
        </authorList>
    </citation>
    <scope>NUCLEOTIDE SEQUENCE [LARGE SCALE GENOMIC DNA]</scope>
    <source>
        <strain evidence="3">G4</strain>
        <tissue evidence="3">Muscle</tissue>
    </source>
</reference>
<feature type="region of interest" description="Disordered" evidence="2">
    <location>
        <begin position="516"/>
        <end position="538"/>
    </location>
</feature>
<feature type="region of interest" description="Disordered" evidence="2">
    <location>
        <begin position="1"/>
        <end position="395"/>
    </location>
</feature>
<evidence type="ECO:0000256" key="2">
    <source>
        <dbReference type="SAM" id="MobiDB-lite"/>
    </source>
</evidence>
<feature type="region of interest" description="Disordered" evidence="2">
    <location>
        <begin position="562"/>
        <end position="638"/>
    </location>
</feature>
<protein>
    <recommendedName>
        <fullName evidence="5">BCLAF1 and THRAP3 family member 3</fullName>
    </recommendedName>
</protein>